<accession>A0A392W3J6</accession>
<feature type="compositionally biased region" description="Basic residues" evidence="1">
    <location>
        <begin position="13"/>
        <end position="25"/>
    </location>
</feature>
<protein>
    <submittedName>
        <fullName evidence="2">Uncharacterized protein</fullName>
    </submittedName>
</protein>
<evidence type="ECO:0000256" key="1">
    <source>
        <dbReference type="SAM" id="MobiDB-lite"/>
    </source>
</evidence>
<evidence type="ECO:0000313" key="2">
    <source>
        <dbReference type="EMBL" id="MCI94313.1"/>
    </source>
</evidence>
<feature type="non-terminal residue" evidence="2">
    <location>
        <position position="25"/>
    </location>
</feature>
<proteinExistence type="predicted"/>
<keyword evidence="3" id="KW-1185">Reference proteome</keyword>
<comment type="caution">
    <text evidence="2">The sequence shown here is derived from an EMBL/GenBank/DDBJ whole genome shotgun (WGS) entry which is preliminary data.</text>
</comment>
<reference evidence="2 3" key="1">
    <citation type="journal article" date="2018" name="Front. Plant Sci.">
        <title>Red Clover (Trifolium pratense) and Zigzag Clover (T. medium) - A Picture of Genomic Similarities and Differences.</title>
        <authorList>
            <person name="Dluhosova J."/>
            <person name="Istvanek J."/>
            <person name="Nedelnik J."/>
            <person name="Repkova J."/>
        </authorList>
    </citation>
    <scope>NUCLEOTIDE SEQUENCE [LARGE SCALE GENOMIC DNA]</scope>
    <source>
        <strain evidence="3">cv. 10/8</strain>
        <tissue evidence="2">Leaf</tissue>
    </source>
</reference>
<organism evidence="2 3">
    <name type="scientific">Trifolium medium</name>
    <dbReference type="NCBI Taxonomy" id="97028"/>
    <lineage>
        <taxon>Eukaryota</taxon>
        <taxon>Viridiplantae</taxon>
        <taxon>Streptophyta</taxon>
        <taxon>Embryophyta</taxon>
        <taxon>Tracheophyta</taxon>
        <taxon>Spermatophyta</taxon>
        <taxon>Magnoliopsida</taxon>
        <taxon>eudicotyledons</taxon>
        <taxon>Gunneridae</taxon>
        <taxon>Pentapetalae</taxon>
        <taxon>rosids</taxon>
        <taxon>fabids</taxon>
        <taxon>Fabales</taxon>
        <taxon>Fabaceae</taxon>
        <taxon>Papilionoideae</taxon>
        <taxon>50 kb inversion clade</taxon>
        <taxon>NPAAA clade</taxon>
        <taxon>Hologalegina</taxon>
        <taxon>IRL clade</taxon>
        <taxon>Trifolieae</taxon>
        <taxon>Trifolium</taxon>
    </lineage>
</organism>
<dbReference type="Proteomes" id="UP000265520">
    <property type="component" value="Unassembled WGS sequence"/>
</dbReference>
<feature type="region of interest" description="Disordered" evidence="1">
    <location>
        <begin position="1"/>
        <end position="25"/>
    </location>
</feature>
<name>A0A392W3J6_9FABA</name>
<evidence type="ECO:0000313" key="3">
    <source>
        <dbReference type="Proteomes" id="UP000265520"/>
    </source>
</evidence>
<sequence>MAGSPLSKEKVFSRRSRSLSAVSRK</sequence>
<dbReference type="AlphaFoldDB" id="A0A392W3J6"/>
<dbReference type="EMBL" id="LXQA011352874">
    <property type="protein sequence ID" value="MCI94313.1"/>
    <property type="molecule type" value="Genomic_DNA"/>
</dbReference>